<dbReference type="PROSITE" id="PS51388">
    <property type="entry name" value="GED"/>
    <property type="match status" value="1"/>
</dbReference>
<evidence type="ECO:0000313" key="3">
    <source>
        <dbReference type="EMBL" id="RSL63047.1"/>
    </source>
</evidence>
<keyword evidence="4" id="KW-1185">Reference proteome</keyword>
<evidence type="ECO:0000259" key="2">
    <source>
        <dbReference type="PROSITE" id="PS51388"/>
    </source>
</evidence>
<dbReference type="InterPro" id="IPR020850">
    <property type="entry name" value="GED_dom"/>
</dbReference>
<dbReference type="Proteomes" id="UP000288168">
    <property type="component" value="Unassembled WGS sequence"/>
</dbReference>
<sequence>MKRFIDDVAVEAIEGSLVTELGKLIDPVSVSMMSNNELNQVAGETETSKMLRKDLETELGVLKGGMAICRQFAGFGFLDLVRDGLDSDSDAEPEPDSDQDDVSDGESQVEAEAEAGAEDIPQEETPSMSDNAGQRSSSQDHLWDFGVVKPQPEADPEPPIGHYSLERAPYALTKKEKKKRRLREKRERAEREMKSSFPDTPPPFPEDDEAGMEKDFEDDPFNKWRVPIRKA</sequence>
<name>A0A428QCM9_9HYPO</name>
<proteinExistence type="predicted"/>
<evidence type="ECO:0000256" key="1">
    <source>
        <dbReference type="SAM" id="MobiDB-lite"/>
    </source>
</evidence>
<evidence type="ECO:0000313" key="4">
    <source>
        <dbReference type="Proteomes" id="UP000288168"/>
    </source>
</evidence>
<dbReference type="EMBL" id="NKCI01000041">
    <property type="protein sequence ID" value="RSL63047.1"/>
    <property type="molecule type" value="Genomic_DNA"/>
</dbReference>
<reference evidence="3 4" key="1">
    <citation type="submission" date="2017-06" db="EMBL/GenBank/DDBJ databases">
        <title>Comparative genomic analysis of Ambrosia Fusariam Clade fungi.</title>
        <authorList>
            <person name="Stajich J.E."/>
            <person name="Carrillo J."/>
            <person name="Kijimoto T."/>
            <person name="Eskalen A."/>
            <person name="O'Donnell K."/>
            <person name="Kasson M."/>
        </authorList>
    </citation>
    <scope>NUCLEOTIDE SEQUENCE [LARGE SCALE GENOMIC DNA]</scope>
    <source>
        <strain evidence="3 4">NRRL62584</strain>
    </source>
</reference>
<dbReference type="STRING" id="1325734.A0A428QCM9"/>
<feature type="compositionally biased region" description="Acidic residues" evidence="1">
    <location>
        <begin position="86"/>
        <end position="122"/>
    </location>
</feature>
<feature type="compositionally biased region" description="Acidic residues" evidence="1">
    <location>
        <begin position="205"/>
        <end position="219"/>
    </location>
</feature>
<feature type="compositionally biased region" description="Basic and acidic residues" evidence="1">
    <location>
        <begin position="184"/>
        <end position="194"/>
    </location>
</feature>
<feature type="compositionally biased region" description="Polar residues" evidence="1">
    <location>
        <begin position="124"/>
        <end position="140"/>
    </location>
</feature>
<dbReference type="AlphaFoldDB" id="A0A428QCM9"/>
<dbReference type="OrthoDB" id="415706at2759"/>
<protein>
    <recommendedName>
        <fullName evidence="2">GED domain-containing protein</fullName>
    </recommendedName>
</protein>
<feature type="domain" description="GED" evidence="2">
    <location>
        <begin position="1"/>
        <end position="77"/>
    </location>
</feature>
<feature type="region of interest" description="Disordered" evidence="1">
    <location>
        <begin position="86"/>
        <end position="231"/>
    </location>
</feature>
<gene>
    <name evidence="3" type="ORF">CEP54_005403</name>
</gene>
<accession>A0A428QCM9</accession>
<organism evidence="3 4">
    <name type="scientific">Fusarium duplospermum</name>
    <dbReference type="NCBI Taxonomy" id="1325734"/>
    <lineage>
        <taxon>Eukaryota</taxon>
        <taxon>Fungi</taxon>
        <taxon>Dikarya</taxon>
        <taxon>Ascomycota</taxon>
        <taxon>Pezizomycotina</taxon>
        <taxon>Sordariomycetes</taxon>
        <taxon>Hypocreomycetidae</taxon>
        <taxon>Hypocreales</taxon>
        <taxon>Nectriaceae</taxon>
        <taxon>Fusarium</taxon>
        <taxon>Fusarium solani species complex</taxon>
    </lineage>
</organism>
<comment type="caution">
    <text evidence="3">The sequence shown here is derived from an EMBL/GenBank/DDBJ whole genome shotgun (WGS) entry which is preliminary data.</text>
</comment>